<dbReference type="GO" id="GO:0035371">
    <property type="term" value="C:microtubule plus-end"/>
    <property type="evidence" value="ECO:0007669"/>
    <property type="project" value="TreeGrafter"/>
</dbReference>
<dbReference type="GeneID" id="116489496"/>
<dbReference type="CTD" id="90417"/>
<reference evidence="4" key="1">
    <citation type="submission" date="2025-08" db="UniProtKB">
        <authorList>
            <consortium name="RefSeq"/>
        </authorList>
    </citation>
    <scope>IDENTIFICATION</scope>
    <source>
        <tissue evidence="4">Lung</tissue>
    </source>
</reference>
<dbReference type="GO" id="GO:0051988">
    <property type="term" value="P:regulation of attachment of spindle microtubules to kinetochore"/>
    <property type="evidence" value="ECO:0007669"/>
    <property type="project" value="InterPro"/>
</dbReference>
<keyword evidence="1" id="KW-0175">Coiled coil</keyword>
<proteinExistence type="predicted"/>
<dbReference type="KEGG" id="aful:116489496"/>
<feature type="compositionally biased region" description="Polar residues" evidence="2">
    <location>
        <begin position="77"/>
        <end position="87"/>
    </location>
</feature>
<protein>
    <submittedName>
        <fullName evidence="4">Small kinetochore-associated protein</fullName>
    </submittedName>
</protein>
<dbReference type="GO" id="GO:0034451">
    <property type="term" value="C:centriolar satellite"/>
    <property type="evidence" value="ECO:0007669"/>
    <property type="project" value="TreeGrafter"/>
</dbReference>
<dbReference type="GO" id="GO:0000070">
    <property type="term" value="P:mitotic sister chromatid segregation"/>
    <property type="evidence" value="ECO:0007669"/>
    <property type="project" value="TreeGrafter"/>
</dbReference>
<gene>
    <name evidence="4" type="primary">KNSTRN</name>
</gene>
<accession>A0A6J3D3M3</accession>
<dbReference type="GO" id="GO:0007051">
    <property type="term" value="P:spindle organization"/>
    <property type="evidence" value="ECO:0007669"/>
    <property type="project" value="InterPro"/>
</dbReference>
<dbReference type="InterPro" id="IPR033373">
    <property type="entry name" value="SKAP"/>
</dbReference>
<evidence type="ECO:0000313" key="3">
    <source>
        <dbReference type="Proteomes" id="UP000504639"/>
    </source>
</evidence>
<dbReference type="AlphaFoldDB" id="A0A6J3D3M3"/>
<evidence type="ECO:0000256" key="1">
    <source>
        <dbReference type="SAM" id="Coils"/>
    </source>
</evidence>
<dbReference type="InParanoid" id="A0A6J3D3M3"/>
<feature type="compositionally biased region" description="Basic and acidic residues" evidence="2">
    <location>
        <begin position="55"/>
        <end position="76"/>
    </location>
</feature>
<dbReference type="Proteomes" id="UP000504639">
    <property type="component" value="Chromosome 5"/>
</dbReference>
<feature type="coiled-coil region" evidence="1">
    <location>
        <begin position="145"/>
        <end position="197"/>
    </location>
</feature>
<keyword evidence="3" id="KW-1185">Reference proteome</keyword>
<sequence>MTLEFYMFFLYQKQTEKQGRALPRCHARGASAHARHRPTVGRPLRFKRPLRERAARVGAERNRSRFGAEPEPKRSPTETQMAFSSKKQCVGKTLDPEFNEDPNFNFTSSIPADGVFKATNQGIPKSAKKAEPLLKKTATRGPLSRHKLEAELKAKNQLLETAKQQLHTRLTGAQSTIKELKEKNEGLVQEVEKLKKFQETCMVILESRNIDPVTGSNIVEEEEKTRECQKQTTLLTEKLLAELRVFNEAAEKEKEALQMATAKWKLAEETRQQSLEKHSSFQAEMQECSAILTELEKLLAA</sequence>
<evidence type="ECO:0000313" key="4">
    <source>
        <dbReference type="RefSeq" id="XP_032043807.1"/>
    </source>
</evidence>
<dbReference type="GO" id="GO:0000776">
    <property type="term" value="C:kinetochore"/>
    <property type="evidence" value="ECO:0007669"/>
    <property type="project" value="InterPro"/>
</dbReference>
<dbReference type="RefSeq" id="XP_032043807.1">
    <property type="nucleotide sequence ID" value="XM_032187916.1"/>
</dbReference>
<dbReference type="PANTHER" id="PTHR31940:SF2">
    <property type="entry name" value="SMALL KINETOCHORE-ASSOCIATED PROTEIN"/>
    <property type="match status" value="1"/>
</dbReference>
<name>A0A6J3D3M3_AYTFU</name>
<dbReference type="GO" id="GO:0072686">
    <property type="term" value="C:mitotic spindle"/>
    <property type="evidence" value="ECO:0007669"/>
    <property type="project" value="TreeGrafter"/>
</dbReference>
<evidence type="ECO:0000256" key="2">
    <source>
        <dbReference type="SAM" id="MobiDB-lite"/>
    </source>
</evidence>
<organism evidence="3 4">
    <name type="scientific">Aythya fuligula</name>
    <name type="common">Tufted duck</name>
    <name type="synonym">Anas fuligula</name>
    <dbReference type="NCBI Taxonomy" id="219594"/>
    <lineage>
        <taxon>Eukaryota</taxon>
        <taxon>Metazoa</taxon>
        <taxon>Chordata</taxon>
        <taxon>Craniata</taxon>
        <taxon>Vertebrata</taxon>
        <taxon>Euteleostomi</taxon>
        <taxon>Archelosauria</taxon>
        <taxon>Archosauria</taxon>
        <taxon>Dinosauria</taxon>
        <taxon>Saurischia</taxon>
        <taxon>Theropoda</taxon>
        <taxon>Coelurosauria</taxon>
        <taxon>Aves</taxon>
        <taxon>Neognathae</taxon>
        <taxon>Galloanserae</taxon>
        <taxon>Anseriformes</taxon>
        <taxon>Anatidae</taxon>
        <taxon>Aythyinae</taxon>
        <taxon>Aythya</taxon>
    </lineage>
</organism>
<dbReference type="PANTHER" id="PTHR31940">
    <property type="entry name" value="SMALL KINETOCHORE-ASSOCIATED PROTEIN"/>
    <property type="match status" value="1"/>
</dbReference>
<feature type="region of interest" description="Disordered" evidence="2">
    <location>
        <begin position="55"/>
        <end position="88"/>
    </location>
</feature>